<name>A0A840TSE4_9BACT</name>
<dbReference type="RefSeq" id="WP_184177132.1">
    <property type="nucleotide sequence ID" value="NZ_JACHGF010000008.1"/>
</dbReference>
<organism evidence="1 2">
    <name type="scientific">Rhabdobacter roseus</name>
    <dbReference type="NCBI Taxonomy" id="1655419"/>
    <lineage>
        <taxon>Bacteria</taxon>
        <taxon>Pseudomonadati</taxon>
        <taxon>Bacteroidota</taxon>
        <taxon>Cytophagia</taxon>
        <taxon>Cytophagales</taxon>
        <taxon>Cytophagaceae</taxon>
        <taxon>Rhabdobacter</taxon>
    </lineage>
</organism>
<protein>
    <submittedName>
        <fullName evidence="1">Uncharacterized protein</fullName>
    </submittedName>
</protein>
<dbReference type="EMBL" id="JACHGF010000008">
    <property type="protein sequence ID" value="MBB5286224.1"/>
    <property type="molecule type" value="Genomic_DNA"/>
</dbReference>
<gene>
    <name evidence="1" type="ORF">HNQ92_004384</name>
</gene>
<accession>A0A840TSE4</accession>
<reference evidence="1 2" key="1">
    <citation type="submission" date="2020-08" db="EMBL/GenBank/DDBJ databases">
        <title>Genomic Encyclopedia of Type Strains, Phase IV (KMG-IV): sequencing the most valuable type-strain genomes for metagenomic binning, comparative biology and taxonomic classification.</title>
        <authorList>
            <person name="Goeker M."/>
        </authorList>
    </citation>
    <scope>NUCLEOTIDE SEQUENCE [LARGE SCALE GENOMIC DNA]</scope>
    <source>
        <strain evidence="1 2">DSM 105074</strain>
    </source>
</reference>
<evidence type="ECO:0000313" key="2">
    <source>
        <dbReference type="Proteomes" id="UP000557307"/>
    </source>
</evidence>
<dbReference type="AlphaFoldDB" id="A0A840TSE4"/>
<comment type="caution">
    <text evidence="1">The sequence shown here is derived from an EMBL/GenBank/DDBJ whole genome shotgun (WGS) entry which is preliminary data.</text>
</comment>
<evidence type="ECO:0000313" key="1">
    <source>
        <dbReference type="EMBL" id="MBB5286224.1"/>
    </source>
</evidence>
<proteinExistence type="predicted"/>
<dbReference type="Proteomes" id="UP000557307">
    <property type="component" value="Unassembled WGS sequence"/>
</dbReference>
<sequence length="121" mass="13753">MDTTVLVNKLKHLFLEARNKGLLVDGIGLAPAYGGMVSHSYVLGVSAPSLATKDPYDKMDIILDLLFDKLPENERKMIDRVRVYDTLSELKQHANSDFDNYGSDWQERTMTKNVELFEMAQ</sequence>
<keyword evidence="2" id="KW-1185">Reference proteome</keyword>